<feature type="region of interest" description="Disordered" evidence="1">
    <location>
        <begin position="14"/>
        <end position="34"/>
    </location>
</feature>
<proteinExistence type="predicted"/>
<protein>
    <submittedName>
        <fullName evidence="2">Uncharacterized protein</fullName>
    </submittedName>
</protein>
<dbReference type="VEuPathDB" id="FungiDB:FMAN_08930"/>
<dbReference type="GeneID" id="65088189"/>
<name>A0A1L7T1N4_FUSMA</name>
<evidence type="ECO:0000313" key="3">
    <source>
        <dbReference type="Proteomes" id="UP000184255"/>
    </source>
</evidence>
<feature type="compositionally biased region" description="Basic and acidic residues" evidence="1">
    <location>
        <begin position="19"/>
        <end position="31"/>
    </location>
</feature>
<dbReference type="RefSeq" id="XP_041680449.1">
    <property type="nucleotide sequence ID" value="XM_041829713.1"/>
</dbReference>
<dbReference type="Proteomes" id="UP000184255">
    <property type="component" value="Unassembled WGS sequence"/>
</dbReference>
<accession>A0A1L7T1N4</accession>
<comment type="caution">
    <text evidence="2">The sequence shown here is derived from an EMBL/GenBank/DDBJ whole genome shotgun (WGS) entry which is preliminary data.</text>
</comment>
<dbReference type="EMBL" id="FCQH01000004">
    <property type="protein sequence ID" value="CVK90622.1"/>
    <property type="molecule type" value="Genomic_DNA"/>
</dbReference>
<reference evidence="3" key="1">
    <citation type="journal article" date="2016" name="Genome Biol. Evol.">
        <title>Comparative 'omics' of the Fusarium fujikuroi species complex highlights differences in genetic potential and metabolite synthesis.</title>
        <authorList>
            <person name="Niehaus E.-M."/>
            <person name="Muensterkoetter M."/>
            <person name="Proctor R.H."/>
            <person name="Brown D.W."/>
            <person name="Sharon A."/>
            <person name="Idan Y."/>
            <person name="Oren-Young L."/>
            <person name="Sieber C.M."/>
            <person name="Novak O."/>
            <person name="Pencik A."/>
            <person name="Tarkowska D."/>
            <person name="Hromadova K."/>
            <person name="Freeman S."/>
            <person name="Maymon M."/>
            <person name="Elazar M."/>
            <person name="Youssef S.A."/>
            <person name="El-Shabrawy E.S.M."/>
            <person name="Shalaby A.B.A."/>
            <person name="Houterman P."/>
            <person name="Brock N.L."/>
            <person name="Burkhardt I."/>
            <person name="Tsavkelova E.A."/>
            <person name="Dickschat J.S."/>
            <person name="Galuszka P."/>
            <person name="Gueldener U."/>
            <person name="Tudzynski B."/>
        </authorList>
    </citation>
    <scope>NUCLEOTIDE SEQUENCE [LARGE SCALE GENOMIC DNA]</scope>
    <source>
        <strain evidence="3">MRC7560</strain>
    </source>
</reference>
<gene>
    <name evidence="2" type="ORF">FMAN_08930</name>
</gene>
<dbReference type="AlphaFoldDB" id="A0A1L7T1N4"/>
<keyword evidence="3" id="KW-1185">Reference proteome</keyword>
<organism evidence="2 3">
    <name type="scientific">Fusarium mangiferae</name>
    <name type="common">Mango malformation disease fungus</name>
    <dbReference type="NCBI Taxonomy" id="192010"/>
    <lineage>
        <taxon>Eukaryota</taxon>
        <taxon>Fungi</taxon>
        <taxon>Dikarya</taxon>
        <taxon>Ascomycota</taxon>
        <taxon>Pezizomycotina</taxon>
        <taxon>Sordariomycetes</taxon>
        <taxon>Hypocreomycetidae</taxon>
        <taxon>Hypocreales</taxon>
        <taxon>Nectriaceae</taxon>
        <taxon>Fusarium</taxon>
        <taxon>Fusarium fujikuroi species complex</taxon>
    </lineage>
</organism>
<sequence length="93" mass="10222">MAVKHVGDMFPPMHSFCGPRRDKAHDVRGPTKDPSSLSNFAVAFATPHGYLTMYVGNVMGKEVGKSLVTNNEEHAQYRSCDAVKRNSNSHKSS</sequence>
<evidence type="ECO:0000313" key="2">
    <source>
        <dbReference type="EMBL" id="CVK90622.1"/>
    </source>
</evidence>
<evidence type="ECO:0000256" key="1">
    <source>
        <dbReference type="SAM" id="MobiDB-lite"/>
    </source>
</evidence>